<keyword evidence="3 7" id="KW-0812">Transmembrane</keyword>
<gene>
    <name evidence="10" type="ORF">SAMN04488505_11516</name>
</gene>
<protein>
    <submittedName>
        <fullName evidence="10">Putative ABC transport system permease protein</fullName>
    </submittedName>
</protein>
<evidence type="ECO:0000313" key="11">
    <source>
        <dbReference type="Proteomes" id="UP000198984"/>
    </source>
</evidence>
<evidence type="ECO:0000256" key="4">
    <source>
        <dbReference type="ARBA" id="ARBA00022989"/>
    </source>
</evidence>
<dbReference type="STRING" id="573321.SAMN04488505_11516"/>
<dbReference type="Pfam" id="PF02687">
    <property type="entry name" value="FtsX"/>
    <property type="match status" value="1"/>
</dbReference>
<feature type="transmembrane region" description="Helical" evidence="7">
    <location>
        <begin position="317"/>
        <end position="339"/>
    </location>
</feature>
<evidence type="ECO:0000256" key="6">
    <source>
        <dbReference type="ARBA" id="ARBA00038076"/>
    </source>
</evidence>
<feature type="domain" description="ABC3 transporter permease C-terminal" evidence="8">
    <location>
        <begin position="272"/>
        <end position="384"/>
    </location>
</feature>
<dbReference type="GO" id="GO:0022857">
    <property type="term" value="F:transmembrane transporter activity"/>
    <property type="evidence" value="ECO:0007669"/>
    <property type="project" value="TreeGrafter"/>
</dbReference>
<dbReference type="Proteomes" id="UP000198984">
    <property type="component" value="Unassembled WGS sequence"/>
</dbReference>
<evidence type="ECO:0000256" key="2">
    <source>
        <dbReference type="ARBA" id="ARBA00022475"/>
    </source>
</evidence>
<dbReference type="InterPro" id="IPR050250">
    <property type="entry name" value="Macrolide_Exporter_MacB"/>
</dbReference>
<evidence type="ECO:0000256" key="3">
    <source>
        <dbReference type="ARBA" id="ARBA00022692"/>
    </source>
</evidence>
<dbReference type="InterPro" id="IPR025857">
    <property type="entry name" value="MacB_PCD"/>
</dbReference>
<sequence length="391" mass="43770">MIRHLFKLIWNQKRKNMLIIIEIFFCFLVIFWVVCTATYSLKNYAVPLGYNVDQVYLLSVGFKNVPEDKAKATMEQVRQKLRAMPQIKGISTSPTIPFLSWGSMQDVESDNQKGQVLRWAADDDFASVFDVKLLNGRWFDKRDNASTLPPAIITEDMQREYFKGAAALGKTFMANDRRYTVIGVCANVRNEVFSTSSPGFFQRVSSDSGPVGTFMLRINSGNMDVMSDKMILQTSALVKSGEGNWYVDGVELSTLLKNQIRGFYTILLIIGIVCLFLILNVVLGLWGVLWLSISKRSPEIGLRRAIGAVRANIQQQFLGEAVVLATMGVVPGVLLAIQFPLLNVLPGISLSVYLLSILISILLMYMLVLVCAFYPSWKASKVQPALVLHEN</sequence>
<feature type="transmembrane region" description="Helical" evidence="7">
    <location>
        <begin position="263"/>
        <end position="293"/>
    </location>
</feature>
<proteinExistence type="inferred from homology"/>
<dbReference type="PANTHER" id="PTHR30572">
    <property type="entry name" value="MEMBRANE COMPONENT OF TRANSPORTER-RELATED"/>
    <property type="match status" value="1"/>
</dbReference>
<dbReference type="AlphaFoldDB" id="A0A1H8KEJ1"/>
<organism evidence="10 11">
    <name type="scientific">Chitinophaga rupis</name>
    <dbReference type="NCBI Taxonomy" id="573321"/>
    <lineage>
        <taxon>Bacteria</taxon>
        <taxon>Pseudomonadati</taxon>
        <taxon>Bacteroidota</taxon>
        <taxon>Chitinophagia</taxon>
        <taxon>Chitinophagales</taxon>
        <taxon>Chitinophagaceae</taxon>
        <taxon>Chitinophaga</taxon>
    </lineage>
</organism>
<feature type="transmembrane region" description="Helical" evidence="7">
    <location>
        <begin position="351"/>
        <end position="374"/>
    </location>
</feature>
<evidence type="ECO:0000259" key="8">
    <source>
        <dbReference type="Pfam" id="PF02687"/>
    </source>
</evidence>
<evidence type="ECO:0000256" key="7">
    <source>
        <dbReference type="SAM" id="Phobius"/>
    </source>
</evidence>
<evidence type="ECO:0000256" key="1">
    <source>
        <dbReference type="ARBA" id="ARBA00004651"/>
    </source>
</evidence>
<reference evidence="10 11" key="1">
    <citation type="submission" date="2016-10" db="EMBL/GenBank/DDBJ databases">
        <authorList>
            <person name="de Groot N.N."/>
        </authorList>
    </citation>
    <scope>NUCLEOTIDE SEQUENCE [LARGE SCALE GENOMIC DNA]</scope>
    <source>
        <strain evidence="10 11">DSM 21039</strain>
    </source>
</reference>
<keyword evidence="11" id="KW-1185">Reference proteome</keyword>
<keyword evidence="2" id="KW-1003">Cell membrane</keyword>
<dbReference type="GO" id="GO:0005886">
    <property type="term" value="C:plasma membrane"/>
    <property type="evidence" value="ECO:0007669"/>
    <property type="project" value="UniProtKB-SubCell"/>
</dbReference>
<keyword evidence="4 7" id="KW-1133">Transmembrane helix</keyword>
<dbReference type="OrthoDB" id="8769057at2"/>
<dbReference type="Pfam" id="PF12704">
    <property type="entry name" value="MacB_PCD"/>
    <property type="match status" value="1"/>
</dbReference>
<evidence type="ECO:0000259" key="9">
    <source>
        <dbReference type="Pfam" id="PF12704"/>
    </source>
</evidence>
<dbReference type="RefSeq" id="WP_089921344.1">
    <property type="nucleotide sequence ID" value="NZ_FOBB01000015.1"/>
</dbReference>
<keyword evidence="5 7" id="KW-0472">Membrane</keyword>
<dbReference type="PANTHER" id="PTHR30572:SF4">
    <property type="entry name" value="ABC TRANSPORTER PERMEASE YTRF"/>
    <property type="match status" value="1"/>
</dbReference>
<accession>A0A1H8KEJ1</accession>
<feature type="domain" description="MacB-like periplasmic core" evidence="9">
    <location>
        <begin position="53"/>
        <end position="189"/>
    </location>
</feature>
<dbReference type="InterPro" id="IPR003838">
    <property type="entry name" value="ABC3_permease_C"/>
</dbReference>
<comment type="subcellular location">
    <subcellularLocation>
        <location evidence="1">Cell membrane</location>
        <topology evidence="1">Multi-pass membrane protein</topology>
    </subcellularLocation>
</comment>
<feature type="transmembrane region" description="Helical" evidence="7">
    <location>
        <begin position="20"/>
        <end position="41"/>
    </location>
</feature>
<evidence type="ECO:0000313" key="10">
    <source>
        <dbReference type="EMBL" id="SEN91294.1"/>
    </source>
</evidence>
<name>A0A1H8KEJ1_9BACT</name>
<dbReference type="EMBL" id="FOBB01000015">
    <property type="protein sequence ID" value="SEN91294.1"/>
    <property type="molecule type" value="Genomic_DNA"/>
</dbReference>
<comment type="similarity">
    <text evidence="6">Belongs to the ABC-4 integral membrane protein family.</text>
</comment>
<evidence type="ECO:0000256" key="5">
    <source>
        <dbReference type="ARBA" id="ARBA00023136"/>
    </source>
</evidence>